<dbReference type="InterPro" id="IPR058240">
    <property type="entry name" value="rSAM_sf"/>
</dbReference>
<dbReference type="SFLD" id="SFLDG01081">
    <property type="entry name" value="cleavage_of_the_Ca-Cb_bond_in"/>
    <property type="match status" value="1"/>
</dbReference>
<dbReference type="SMART" id="SM00876">
    <property type="entry name" value="BATS"/>
    <property type="match status" value="1"/>
</dbReference>
<feature type="domain" description="Biotin and thiamin synthesis-associated" evidence="7">
    <location>
        <begin position="297"/>
        <end position="409"/>
    </location>
</feature>
<dbReference type="SFLD" id="SFLDF00301">
    <property type="entry name" value="2-iminoacetate_synthase_(ThiH)"/>
    <property type="match status" value="1"/>
</dbReference>
<dbReference type="SFLD" id="SFLDS00029">
    <property type="entry name" value="Radical_SAM"/>
    <property type="match status" value="1"/>
</dbReference>
<dbReference type="NCBIfam" id="TIGR02351">
    <property type="entry name" value="thiH"/>
    <property type="match status" value="1"/>
</dbReference>
<dbReference type="CDD" id="cd01335">
    <property type="entry name" value="Radical_SAM"/>
    <property type="match status" value="1"/>
</dbReference>
<dbReference type="InterPro" id="IPR007197">
    <property type="entry name" value="rSAM"/>
</dbReference>
<dbReference type="PANTHER" id="PTHR43583">
    <property type="entry name" value="2-IMINOACETATE SYNTHASE"/>
    <property type="match status" value="1"/>
</dbReference>
<evidence type="ECO:0000256" key="3">
    <source>
        <dbReference type="ARBA" id="ARBA00022691"/>
    </source>
</evidence>
<comment type="cofactor">
    <cofactor evidence="1">
        <name>[4Fe-4S] cluster</name>
        <dbReference type="ChEBI" id="CHEBI:49883"/>
    </cofactor>
</comment>
<dbReference type="SUPFAM" id="SSF102114">
    <property type="entry name" value="Radical SAM enzymes"/>
    <property type="match status" value="1"/>
</dbReference>
<keyword evidence="2" id="KW-0004">4Fe-4S</keyword>
<gene>
    <name evidence="8" type="primary">thiH</name>
    <name evidence="8" type="ORF">OCV63_06615</name>
</gene>
<evidence type="ECO:0000256" key="4">
    <source>
        <dbReference type="ARBA" id="ARBA00022723"/>
    </source>
</evidence>
<proteinExistence type="predicted"/>
<keyword evidence="6" id="KW-0411">Iron-sulfur</keyword>
<protein>
    <submittedName>
        <fullName evidence="8">2-iminoacetate synthase ThiH</fullName>
    </submittedName>
</protein>
<dbReference type="RefSeq" id="WP_158362972.1">
    <property type="nucleotide sequence ID" value="NZ_JAOQKC010000007.1"/>
</dbReference>
<keyword evidence="5" id="KW-0408">Iron</keyword>
<keyword evidence="9" id="KW-1185">Reference proteome</keyword>
<keyword evidence="3" id="KW-0949">S-adenosyl-L-methionine</keyword>
<keyword evidence="4" id="KW-0479">Metal-binding</keyword>
<dbReference type="Gene3D" id="3.20.20.70">
    <property type="entry name" value="Aldolase class I"/>
    <property type="match status" value="1"/>
</dbReference>
<evidence type="ECO:0000313" key="9">
    <source>
        <dbReference type="Proteomes" id="UP001652461"/>
    </source>
</evidence>
<dbReference type="InterPro" id="IPR034428">
    <property type="entry name" value="ThiH/NoCL/HydG-like"/>
</dbReference>
<dbReference type="Pfam" id="PF04055">
    <property type="entry name" value="Radical_SAM"/>
    <property type="match status" value="1"/>
</dbReference>
<evidence type="ECO:0000259" key="7">
    <source>
        <dbReference type="SMART" id="SM00876"/>
    </source>
</evidence>
<sequence length="417" mass="47798">MENQFFVDSEYLSEKALAKKHKLETDPSSRTNHMEYMPGMEQIDSDICEKVMSQVASYDYQTYTEKDVKAALEHRTCSVEDFKALLSPAAEPFLEQMAERARWETSKHFGNTVYLFTPLYIANYCENYCVYCGFNCYNHINRMKLNMEQIEKEMKVIADSGMEEILILTGESRGKSGVDYIGEACKLAKKYFRMVGLEIYPVNSDEYRYLHECGADYVTVFQETYDTDKYETLHLMGHKRVWPYRFNAQERALMGGMRGVGFSALLGLSDFHKDALASALHVYYLQRKYPHAEMSLSCPRLRPIINNDKINPLDVHEKQLCQIICAYRIFLPYVGITVSSRESASFRNGIVKIAATKVSAGVSTGIGDHESKYSGKDDGTETGDEQFEINDGRSFETMYEDITEEGLQPVLNDYVYV</sequence>
<dbReference type="InterPro" id="IPR010722">
    <property type="entry name" value="BATS_dom"/>
</dbReference>
<dbReference type="Proteomes" id="UP001652461">
    <property type="component" value="Unassembled WGS sequence"/>
</dbReference>
<dbReference type="InterPro" id="IPR012726">
    <property type="entry name" value="ThiH"/>
</dbReference>
<dbReference type="PANTHER" id="PTHR43583:SF1">
    <property type="entry name" value="2-IMINOACETATE SYNTHASE"/>
    <property type="match status" value="1"/>
</dbReference>
<name>A0ABT2RW79_9FIRM</name>
<evidence type="ECO:0000313" key="8">
    <source>
        <dbReference type="EMBL" id="MCU6696570.1"/>
    </source>
</evidence>
<comment type="caution">
    <text evidence="8">The sequence shown here is derived from an EMBL/GenBank/DDBJ whole genome shotgun (WGS) entry which is preliminary data.</text>
</comment>
<evidence type="ECO:0000256" key="5">
    <source>
        <dbReference type="ARBA" id="ARBA00023004"/>
    </source>
</evidence>
<dbReference type="Pfam" id="PF06968">
    <property type="entry name" value="BATS"/>
    <property type="match status" value="1"/>
</dbReference>
<dbReference type="SFLD" id="SFLDG01060">
    <property type="entry name" value="BATS_domain_containing"/>
    <property type="match status" value="1"/>
</dbReference>
<dbReference type="InterPro" id="IPR013785">
    <property type="entry name" value="Aldolase_TIM"/>
</dbReference>
<evidence type="ECO:0000256" key="1">
    <source>
        <dbReference type="ARBA" id="ARBA00001966"/>
    </source>
</evidence>
<dbReference type="EMBL" id="JAOQKC010000007">
    <property type="protein sequence ID" value="MCU6696570.1"/>
    <property type="molecule type" value="Genomic_DNA"/>
</dbReference>
<organism evidence="8 9">
    <name type="scientific">Laedolimicola ammoniilytica</name>
    <dbReference type="NCBI Taxonomy" id="2981771"/>
    <lineage>
        <taxon>Bacteria</taxon>
        <taxon>Bacillati</taxon>
        <taxon>Bacillota</taxon>
        <taxon>Clostridia</taxon>
        <taxon>Lachnospirales</taxon>
        <taxon>Lachnospiraceae</taxon>
        <taxon>Laedolimicola</taxon>
    </lineage>
</organism>
<accession>A0ABT2RW79</accession>
<evidence type="ECO:0000256" key="2">
    <source>
        <dbReference type="ARBA" id="ARBA00022485"/>
    </source>
</evidence>
<evidence type="ECO:0000256" key="6">
    <source>
        <dbReference type="ARBA" id="ARBA00023014"/>
    </source>
</evidence>
<reference evidence="8 9" key="1">
    <citation type="journal article" date="2021" name="ISME Commun">
        <title>Automated analysis of genomic sequences facilitates high-throughput and comprehensive description of bacteria.</title>
        <authorList>
            <person name="Hitch T.C.A."/>
        </authorList>
    </citation>
    <scope>NUCLEOTIDE SEQUENCE [LARGE SCALE GENOMIC DNA]</scope>
    <source>
        <strain evidence="8 9">Sanger_04</strain>
    </source>
</reference>